<evidence type="ECO:0000259" key="4">
    <source>
        <dbReference type="PROSITE" id="PS01124"/>
    </source>
</evidence>
<gene>
    <name evidence="5" type="ORF">FHG71_06395</name>
</gene>
<sequence>MKGKRNVLDGAGAGRMDGKRYWDLRASEVERRPGTVVALCEQPGLMVAPHWHAQAEVNYVLRGRMEYRMEGYHAVLGAGDLALFWGGMPHRVVDTDADTLYQVVHLPLFHFFRLRLSAELQRRIMRGATLVTDGPQAEDGFAFGRWGQALSSGNLRRVGHALDELLLRLERIELEPHRLIDIDSARPAPPDPADSPTLDSVRRMCVFIAANFRDDIDSAAIAAAADIHPNYAMTVFKRCTGLSLSAYVSLLRLSYAQALLADDGASVLQVALESGFGSLSAFNKCFRKKAGMTPSEFKREHRAVPSLTGT</sequence>
<dbReference type="SMART" id="SM00342">
    <property type="entry name" value="HTH_ARAC"/>
    <property type="match status" value="1"/>
</dbReference>
<dbReference type="GO" id="GO:0043565">
    <property type="term" value="F:sequence-specific DNA binding"/>
    <property type="evidence" value="ECO:0007669"/>
    <property type="project" value="InterPro"/>
</dbReference>
<keyword evidence="3" id="KW-0804">Transcription</keyword>
<dbReference type="PRINTS" id="PR00032">
    <property type="entry name" value="HTHARAC"/>
</dbReference>
<dbReference type="InterPro" id="IPR014710">
    <property type="entry name" value="RmlC-like_jellyroll"/>
</dbReference>
<comment type="caution">
    <text evidence="5">The sequence shown here is derived from an EMBL/GenBank/DDBJ whole genome shotgun (WGS) entry which is preliminary data.</text>
</comment>
<dbReference type="Gene3D" id="1.10.10.60">
    <property type="entry name" value="Homeodomain-like"/>
    <property type="match status" value="1"/>
</dbReference>
<dbReference type="PANTHER" id="PTHR43280:SF27">
    <property type="entry name" value="TRANSCRIPTIONAL REGULATOR MTLR"/>
    <property type="match status" value="1"/>
</dbReference>
<dbReference type="SUPFAM" id="SSF51182">
    <property type="entry name" value="RmlC-like cupins"/>
    <property type="match status" value="1"/>
</dbReference>
<feature type="domain" description="HTH araC/xylS-type" evidence="4">
    <location>
        <begin position="202"/>
        <end position="300"/>
    </location>
</feature>
<dbReference type="InterPro" id="IPR009057">
    <property type="entry name" value="Homeodomain-like_sf"/>
</dbReference>
<accession>A0A5C4NJ76</accession>
<name>A0A5C4NJ76_9RHOB</name>
<keyword evidence="6" id="KW-1185">Reference proteome</keyword>
<evidence type="ECO:0000256" key="1">
    <source>
        <dbReference type="ARBA" id="ARBA00023015"/>
    </source>
</evidence>
<proteinExistence type="predicted"/>
<evidence type="ECO:0000313" key="5">
    <source>
        <dbReference type="EMBL" id="TNC73468.1"/>
    </source>
</evidence>
<reference evidence="5 6" key="1">
    <citation type="submission" date="2019-06" db="EMBL/GenBank/DDBJ databases">
        <authorList>
            <person name="Jiang L."/>
        </authorList>
    </citation>
    <scope>NUCLEOTIDE SEQUENCE [LARGE SCALE GENOMIC DNA]</scope>
    <source>
        <strain evidence="5 6">YIM 48858</strain>
    </source>
</reference>
<dbReference type="SUPFAM" id="SSF46689">
    <property type="entry name" value="Homeodomain-like"/>
    <property type="match status" value="2"/>
</dbReference>
<dbReference type="OrthoDB" id="345413at2"/>
<dbReference type="InterPro" id="IPR018062">
    <property type="entry name" value="HTH_AraC-typ_CS"/>
</dbReference>
<dbReference type="Gene3D" id="2.60.120.10">
    <property type="entry name" value="Jelly Rolls"/>
    <property type="match status" value="1"/>
</dbReference>
<dbReference type="PROSITE" id="PS01124">
    <property type="entry name" value="HTH_ARAC_FAMILY_2"/>
    <property type="match status" value="1"/>
</dbReference>
<evidence type="ECO:0000313" key="6">
    <source>
        <dbReference type="Proteomes" id="UP000305709"/>
    </source>
</evidence>
<protein>
    <submittedName>
        <fullName evidence="5">Helix-turn-helix domain-containing protein</fullName>
    </submittedName>
</protein>
<dbReference type="GO" id="GO:0003700">
    <property type="term" value="F:DNA-binding transcription factor activity"/>
    <property type="evidence" value="ECO:0007669"/>
    <property type="project" value="InterPro"/>
</dbReference>
<dbReference type="PANTHER" id="PTHR43280">
    <property type="entry name" value="ARAC-FAMILY TRANSCRIPTIONAL REGULATOR"/>
    <property type="match status" value="1"/>
</dbReference>
<dbReference type="InterPro" id="IPR013096">
    <property type="entry name" value="Cupin_2"/>
</dbReference>
<dbReference type="AlphaFoldDB" id="A0A5C4NJ76"/>
<dbReference type="InterPro" id="IPR011051">
    <property type="entry name" value="RmlC_Cupin_sf"/>
</dbReference>
<dbReference type="InterPro" id="IPR018060">
    <property type="entry name" value="HTH_AraC"/>
</dbReference>
<dbReference type="EMBL" id="VDFV01000004">
    <property type="protein sequence ID" value="TNC73468.1"/>
    <property type="molecule type" value="Genomic_DNA"/>
</dbReference>
<dbReference type="InterPro" id="IPR020449">
    <property type="entry name" value="Tscrpt_reg_AraC-type_HTH"/>
</dbReference>
<dbReference type="Pfam" id="PF12833">
    <property type="entry name" value="HTH_18"/>
    <property type="match status" value="1"/>
</dbReference>
<evidence type="ECO:0000256" key="2">
    <source>
        <dbReference type="ARBA" id="ARBA00023125"/>
    </source>
</evidence>
<dbReference type="Pfam" id="PF07883">
    <property type="entry name" value="Cupin_2"/>
    <property type="match status" value="1"/>
</dbReference>
<keyword evidence="1" id="KW-0805">Transcription regulation</keyword>
<dbReference type="Proteomes" id="UP000305709">
    <property type="component" value="Unassembled WGS sequence"/>
</dbReference>
<dbReference type="PROSITE" id="PS00041">
    <property type="entry name" value="HTH_ARAC_FAMILY_1"/>
    <property type="match status" value="1"/>
</dbReference>
<keyword evidence="2" id="KW-0238">DNA-binding</keyword>
<organism evidence="5 6">
    <name type="scientific">Rubellimicrobium roseum</name>
    <dbReference type="NCBI Taxonomy" id="687525"/>
    <lineage>
        <taxon>Bacteria</taxon>
        <taxon>Pseudomonadati</taxon>
        <taxon>Pseudomonadota</taxon>
        <taxon>Alphaproteobacteria</taxon>
        <taxon>Rhodobacterales</taxon>
        <taxon>Roseobacteraceae</taxon>
        <taxon>Rubellimicrobium</taxon>
    </lineage>
</organism>
<evidence type="ECO:0000256" key="3">
    <source>
        <dbReference type="ARBA" id="ARBA00023163"/>
    </source>
</evidence>